<evidence type="ECO:0000256" key="1">
    <source>
        <dbReference type="ARBA" id="ARBA00002689"/>
    </source>
</evidence>
<dbReference type="Proteomes" id="UP000596661">
    <property type="component" value="Chromosome 3"/>
</dbReference>
<dbReference type="OMA" id="CIENTLR"/>
<reference evidence="9" key="2">
    <citation type="submission" date="2021-03" db="UniProtKB">
        <authorList>
            <consortium name="EnsemblPlants"/>
        </authorList>
    </citation>
    <scope>IDENTIFICATION</scope>
</reference>
<keyword evidence="5" id="KW-0999">Mitochondrion inner membrane</keyword>
<reference evidence="9" key="1">
    <citation type="submission" date="2018-11" db="EMBL/GenBank/DDBJ databases">
        <authorList>
            <person name="Grassa J C."/>
        </authorList>
    </citation>
    <scope>NUCLEOTIDE SEQUENCE [LARGE SCALE GENOMIC DNA]</scope>
</reference>
<dbReference type="PANTHER" id="PTHR21304">
    <property type="entry name" value="MICOS COMPLEX SUBUNIT MIC10"/>
    <property type="match status" value="1"/>
</dbReference>
<dbReference type="Gramene" id="novel_model_734_5bda875f">
    <property type="protein sequence ID" value="cds.novel_model_734_5bda875f"/>
    <property type="gene ID" value="novel_gene_516_5bda875f"/>
</dbReference>
<keyword evidence="10" id="KW-1185">Reference proteome</keyword>
<keyword evidence="4" id="KW-0812">Transmembrane</keyword>
<dbReference type="EnsemblPlants" id="novel_model_734_5bda875f">
    <property type="protein sequence ID" value="cds.novel_model_734_5bda875f"/>
    <property type="gene ID" value="novel_gene_516_5bda875f"/>
</dbReference>
<evidence type="ECO:0000256" key="4">
    <source>
        <dbReference type="ARBA" id="ARBA00022692"/>
    </source>
</evidence>
<dbReference type="EMBL" id="UZAU01000353">
    <property type="status" value="NOT_ANNOTATED_CDS"/>
    <property type="molecule type" value="Genomic_DNA"/>
</dbReference>
<name>A0A803RBA9_CANSA</name>
<keyword evidence="7" id="KW-0496">Mitochondrion</keyword>
<evidence type="ECO:0000256" key="2">
    <source>
        <dbReference type="ARBA" id="ARBA00004434"/>
    </source>
</evidence>
<evidence type="ECO:0000256" key="8">
    <source>
        <dbReference type="ARBA" id="ARBA00023136"/>
    </source>
</evidence>
<dbReference type="PANTHER" id="PTHR21304:SF0">
    <property type="entry name" value="MICOS COMPLEX SUBUNIT MIC10"/>
    <property type="match status" value="1"/>
</dbReference>
<accession>A0A803RBA9</accession>
<keyword evidence="6" id="KW-1133">Transmembrane helix</keyword>
<organism evidence="9 10">
    <name type="scientific">Cannabis sativa</name>
    <name type="common">Hemp</name>
    <name type="synonym">Marijuana</name>
    <dbReference type="NCBI Taxonomy" id="3483"/>
    <lineage>
        <taxon>Eukaryota</taxon>
        <taxon>Viridiplantae</taxon>
        <taxon>Streptophyta</taxon>
        <taxon>Embryophyta</taxon>
        <taxon>Tracheophyta</taxon>
        <taxon>Spermatophyta</taxon>
        <taxon>Magnoliopsida</taxon>
        <taxon>eudicotyledons</taxon>
        <taxon>Gunneridae</taxon>
        <taxon>Pentapetalae</taxon>
        <taxon>rosids</taxon>
        <taxon>fabids</taxon>
        <taxon>Rosales</taxon>
        <taxon>Cannabaceae</taxon>
        <taxon>Cannabis</taxon>
    </lineage>
</organism>
<evidence type="ECO:0000256" key="3">
    <source>
        <dbReference type="ARBA" id="ARBA00006792"/>
    </source>
</evidence>
<comment type="function">
    <text evidence="1">Component of the MICOS complex, a large protein complex of the mitochondrial inner membrane that plays crucial roles in the maintenance of crista junctions, inner membrane architecture, and formation of contact sites to the outer membrane.</text>
</comment>
<evidence type="ECO:0000313" key="9">
    <source>
        <dbReference type="EnsemblPlants" id="cds.novel_model_734_5bda875f"/>
    </source>
</evidence>
<evidence type="ECO:0000256" key="7">
    <source>
        <dbReference type="ARBA" id="ARBA00023128"/>
    </source>
</evidence>
<evidence type="ECO:0000313" key="10">
    <source>
        <dbReference type="Proteomes" id="UP000596661"/>
    </source>
</evidence>
<dbReference type="Pfam" id="PF04418">
    <property type="entry name" value="DUF543"/>
    <property type="match status" value="1"/>
</dbReference>
<comment type="similarity">
    <text evidence="3">Belongs to the MICOS complex subunit Mic10 family.</text>
</comment>
<evidence type="ECO:0000256" key="5">
    <source>
        <dbReference type="ARBA" id="ARBA00022792"/>
    </source>
</evidence>
<dbReference type="AlphaFoldDB" id="A0A803RBA9"/>
<protein>
    <submittedName>
        <fullName evidence="9">Uncharacterized protein</fullName>
    </submittedName>
</protein>
<dbReference type="GO" id="GO:0061617">
    <property type="term" value="C:MICOS complex"/>
    <property type="evidence" value="ECO:0007669"/>
    <property type="project" value="InterPro"/>
</dbReference>
<proteinExistence type="inferred from homology"/>
<comment type="subcellular location">
    <subcellularLocation>
        <location evidence="2">Mitochondrion inner membrane</location>
        <topology evidence="2">Single-pass membrane protein</topology>
    </subcellularLocation>
</comment>
<dbReference type="InterPro" id="IPR007512">
    <property type="entry name" value="Mic10"/>
</dbReference>
<keyword evidence="8" id="KW-0472">Membrane</keyword>
<evidence type="ECO:0000256" key="6">
    <source>
        <dbReference type="ARBA" id="ARBA00022989"/>
    </source>
</evidence>
<sequence>MADNKTMTSPTQYDVVNAKWDTCLDLSLRRFVYGSFGGALAGLLLFRSPVTRWASVAFGAGIGIGSAYTQSQQLLSSSSSSQSSSVKEN</sequence>